<evidence type="ECO:0000313" key="1">
    <source>
        <dbReference type="EMBL" id="EOY06698.1"/>
    </source>
</evidence>
<organism evidence="1 2">
    <name type="scientific">Theobroma cacao</name>
    <name type="common">Cacao</name>
    <name type="synonym">Cocoa</name>
    <dbReference type="NCBI Taxonomy" id="3641"/>
    <lineage>
        <taxon>Eukaryota</taxon>
        <taxon>Viridiplantae</taxon>
        <taxon>Streptophyta</taxon>
        <taxon>Embryophyta</taxon>
        <taxon>Tracheophyta</taxon>
        <taxon>Spermatophyta</taxon>
        <taxon>Magnoliopsida</taxon>
        <taxon>eudicotyledons</taxon>
        <taxon>Gunneridae</taxon>
        <taxon>Pentapetalae</taxon>
        <taxon>rosids</taxon>
        <taxon>malvids</taxon>
        <taxon>Malvales</taxon>
        <taxon>Malvaceae</taxon>
        <taxon>Byttnerioideae</taxon>
        <taxon>Theobroma</taxon>
    </lineage>
</organism>
<dbReference type="Proteomes" id="UP000026915">
    <property type="component" value="Chromosome 4"/>
</dbReference>
<keyword evidence="2" id="KW-1185">Reference proteome</keyword>
<sequence>MTVTHTWSNGLSACMVRRLAEVPARVACGSVRRMFMCDQVVNPSSNSLDSTFGGRQGIHHATISYAVQHIEPMFY</sequence>
<accession>A0A061EPZ2</accession>
<dbReference type="Gramene" id="EOY06698">
    <property type="protein sequence ID" value="EOY06698"/>
    <property type="gene ID" value="TCM_021345"/>
</dbReference>
<proteinExistence type="predicted"/>
<protein>
    <submittedName>
        <fullName evidence="1">Uncharacterized protein</fullName>
    </submittedName>
</protein>
<dbReference type="AlphaFoldDB" id="A0A061EPZ2"/>
<reference evidence="1 2" key="1">
    <citation type="journal article" date="2013" name="Genome Biol.">
        <title>The genome sequence of the most widely cultivated cacao type and its use to identify candidate genes regulating pod color.</title>
        <authorList>
            <person name="Motamayor J.C."/>
            <person name="Mockaitis K."/>
            <person name="Schmutz J."/>
            <person name="Haiminen N."/>
            <person name="Iii D.L."/>
            <person name="Cornejo O."/>
            <person name="Findley S.D."/>
            <person name="Zheng P."/>
            <person name="Utro F."/>
            <person name="Royaert S."/>
            <person name="Saski C."/>
            <person name="Jenkins J."/>
            <person name="Podicheti R."/>
            <person name="Zhao M."/>
            <person name="Scheffler B.E."/>
            <person name="Stack J.C."/>
            <person name="Feltus F.A."/>
            <person name="Mustiga G.M."/>
            <person name="Amores F."/>
            <person name="Phillips W."/>
            <person name="Marelli J.P."/>
            <person name="May G.D."/>
            <person name="Shapiro H."/>
            <person name="Ma J."/>
            <person name="Bustamante C.D."/>
            <person name="Schnell R.J."/>
            <person name="Main D."/>
            <person name="Gilbert D."/>
            <person name="Parida L."/>
            <person name="Kuhn D.N."/>
        </authorList>
    </citation>
    <scope>NUCLEOTIDE SEQUENCE [LARGE SCALE GENOMIC DNA]</scope>
    <source>
        <strain evidence="2">cv. Matina 1-6</strain>
    </source>
</reference>
<dbReference type="HOGENOM" id="CLU_2676080_0_0_1"/>
<name>A0A061EPZ2_THECC</name>
<dbReference type="InParanoid" id="A0A061EPZ2"/>
<gene>
    <name evidence="1" type="ORF">TCM_021345</name>
</gene>
<evidence type="ECO:0000313" key="2">
    <source>
        <dbReference type="Proteomes" id="UP000026915"/>
    </source>
</evidence>
<dbReference type="EMBL" id="CM001882">
    <property type="protein sequence ID" value="EOY06698.1"/>
    <property type="molecule type" value="Genomic_DNA"/>
</dbReference>